<evidence type="ECO:0000313" key="8">
    <source>
        <dbReference type="EMBL" id="MFD0856591.1"/>
    </source>
</evidence>
<dbReference type="Pfam" id="PF00535">
    <property type="entry name" value="Glycos_transf_2"/>
    <property type="match status" value="1"/>
</dbReference>
<dbReference type="InterPro" id="IPR029044">
    <property type="entry name" value="Nucleotide-diphossugar_trans"/>
</dbReference>
<dbReference type="InterPro" id="IPR043149">
    <property type="entry name" value="TagF_N"/>
</dbReference>
<comment type="caution">
    <text evidence="8">The sequence shown here is derived from an EMBL/GenBank/DDBJ whole genome shotgun (WGS) entry which is preliminary data.</text>
</comment>
<dbReference type="CDD" id="cd00761">
    <property type="entry name" value="Glyco_tranf_GTA_type"/>
    <property type="match status" value="1"/>
</dbReference>
<evidence type="ECO:0000256" key="4">
    <source>
        <dbReference type="ARBA" id="ARBA00022679"/>
    </source>
</evidence>
<feature type="domain" description="Glycosyltransferase 2-like" evidence="7">
    <location>
        <begin position="2"/>
        <end position="80"/>
    </location>
</feature>
<dbReference type="SUPFAM" id="SSF53756">
    <property type="entry name" value="UDP-Glycosyltransferase/glycogen phosphorylase"/>
    <property type="match status" value="1"/>
</dbReference>
<name>A0ABW3CSY7_9ACTN</name>
<dbReference type="Gene3D" id="3.90.550.10">
    <property type="entry name" value="Spore Coat Polysaccharide Biosynthesis Protein SpsA, Chain A"/>
    <property type="match status" value="1"/>
</dbReference>
<dbReference type="Proteomes" id="UP001597083">
    <property type="component" value="Unassembled WGS sequence"/>
</dbReference>
<proteinExistence type="inferred from homology"/>
<evidence type="ECO:0000256" key="5">
    <source>
        <dbReference type="ARBA" id="ARBA00022944"/>
    </source>
</evidence>
<dbReference type="PANTHER" id="PTHR37316:SF3">
    <property type="entry name" value="TEICHOIC ACID GLYCEROL-PHOSPHATE TRANSFERASE"/>
    <property type="match status" value="1"/>
</dbReference>
<dbReference type="Pfam" id="PF04464">
    <property type="entry name" value="Glyphos_transf"/>
    <property type="match status" value="1"/>
</dbReference>
<keyword evidence="4" id="KW-0808">Transferase</keyword>
<evidence type="ECO:0000256" key="1">
    <source>
        <dbReference type="ARBA" id="ARBA00004202"/>
    </source>
</evidence>
<dbReference type="InterPro" id="IPR001173">
    <property type="entry name" value="Glyco_trans_2-like"/>
</dbReference>
<sequence>MTENVGLGEARNAGLDMATGDYVWFVDSDDHVTEGAVRAIFDRLVETRPDVLLFDHARSYWTGKVERNLYNHLFREPPAPDVFSPEERPSVLSLLMTAWNRAFRREFLLQHGLRFSKGYYEDLNVTFPLLMAAERISLLDRVCYIYRQRRQGAITKSQGEKHFAGFAQYERVFAFMDAMGDRAEPFRPLMFNRAIGHLLLILDRGRVGPKDRERYFRQLTELYRKHKPVGYEPPEKQTTAVKHGLVEKGDFSGYRRMVFAAKQKRRVKNRLRKYRRAQLKLSNKTKKRVKSTYYRTQLRRPIDENLAVYATYWYRGYACNPAAIYEAARTLAPHIRGVWVVNPGTRDNIPEGVDYVVNGTPEYYRVMARAKYFVNNVNFPNGIVKRPGQVHVMTQHGTPLKRMGLDQMQYPVSAFGMDFKALIRRSDRWDWQLSSNPLSSEAFARGFPCRYEMLEIGYPRNDRLVNATAEERDRLRAELGIPEGKTAILYAPTHRDYQQKYTPMFDIGRFVRQLGPDYVLLLRAHYYYKASDMIRDMGWPADRVMDVAGHGSVEELAIASDALLTDYSSIMFDYANLDRPIVLYLNDLETYKRTRGMNFDPTVISPGVVTRTESELIDAFVSRSAWSDTAAKARADFRARFCPWDDGHAS</sequence>
<evidence type="ECO:0000313" key="9">
    <source>
        <dbReference type="Proteomes" id="UP001597083"/>
    </source>
</evidence>
<keyword evidence="9" id="KW-1185">Reference proteome</keyword>
<evidence type="ECO:0000256" key="3">
    <source>
        <dbReference type="ARBA" id="ARBA00022475"/>
    </source>
</evidence>
<dbReference type="InterPro" id="IPR007554">
    <property type="entry name" value="Glycerophosphate_synth"/>
</dbReference>
<evidence type="ECO:0000259" key="7">
    <source>
        <dbReference type="Pfam" id="PF00535"/>
    </source>
</evidence>
<evidence type="ECO:0000256" key="6">
    <source>
        <dbReference type="ARBA" id="ARBA00023136"/>
    </source>
</evidence>
<reference evidence="9" key="1">
    <citation type="journal article" date="2019" name="Int. J. Syst. Evol. Microbiol.">
        <title>The Global Catalogue of Microorganisms (GCM) 10K type strain sequencing project: providing services to taxonomists for standard genome sequencing and annotation.</title>
        <authorList>
            <consortium name="The Broad Institute Genomics Platform"/>
            <consortium name="The Broad Institute Genome Sequencing Center for Infectious Disease"/>
            <person name="Wu L."/>
            <person name="Ma J."/>
        </authorList>
    </citation>
    <scope>NUCLEOTIDE SEQUENCE [LARGE SCALE GENOMIC DNA]</scope>
    <source>
        <strain evidence="9">JCM 31696</strain>
    </source>
</reference>
<evidence type="ECO:0000256" key="2">
    <source>
        <dbReference type="ARBA" id="ARBA00010488"/>
    </source>
</evidence>
<comment type="subcellular location">
    <subcellularLocation>
        <location evidence="1">Cell membrane</location>
        <topology evidence="1">Peripheral membrane protein</topology>
    </subcellularLocation>
</comment>
<dbReference type="Gene3D" id="3.40.50.12580">
    <property type="match status" value="1"/>
</dbReference>
<keyword evidence="3" id="KW-1003">Cell membrane</keyword>
<dbReference type="InterPro" id="IPR043148">
    <property type="entry name" value="TagF_C"/>
</dbReference>
<dbReference type="InterPro" id="IPR051612">
    <property type="entry name" value="Teichoic_Acid_Biosynth"/>
</dbReference>
<dbReference type="Gene3D" id="3.40.50.11820">
    <property type="match status" value="1"/>
</dbReference>
<gene>
    <name evidence="8" type="ORF">ACFQ07_30445</name>
</gene>
<comment type="similarity">
    <text evidence="2">Belongs to the CDP-glycerol glycerophosphotransferase family.</text>
</comment>
<keyword evidence="5" id="KW-0777">Teichoic acid biosynthesis</keyword>
<dbReference type="EMBL" id="JBHTIR010004181">
    <property type="protein sequence ID" value="MFD0856591.1"/>
    <property type="molecule type" value="Genomic_DNA"/>
</dbReference>
<dbReference type="SUPFAM" id="SSF53448">
    <property type="entry name" value="Nucleotide-diphospho-sugar transferases"/>
    <property type="match status" value="1"/>
</dbReference>
<accession>A0ABW3CSY7</accession>
<dbReference type="PANTHER" id="PTHR37316">
    <property type="entry name" value="TEICHOIC ACID GLYCEROL-PHOSPHATE PRIMASE"/>
    <property type="match status" value="1"/>
</dbReference>
<organism evidence="8 9">
    <name type="scientific">Actinomadura adrarensis</name>
    <dbReference type="NCBI Taxonomy" id="1819600"/>
    <lineage>
        <taxon>Bacteria</taxon>
        <taxon>Bacillati</taxon>
        <taxon>Actinomycetota</taxon>
        <taxon>Actinomycetes</taxon>
        <taxon>Streptosporangiales</taxon>
        <taxon>Thermomonosporaceae</taxon>
        <taxon>Actinomadura</taxon>
    </lineage>
</organism>
<feature type="non-terminal residue" evidence="8">
    <location>
        <position position="650"/>
    </location>
</feature>
<protein>
    <submittedName>
        <fullName evidence="8">CDP-glycerol glycerophosphotransferase family protein</fullName>
    </submittedName>
</protein>
<keyword evidence="6" id="KW-0472">Membrane</keyword>